<keyword evidence="2" id="KW-0732">Signal</keyword>
<name>A0A845V0J9_9GAMM</name>
<sequence length="323" mass="35213">MNRILIVGLCLVAALVTSTALAEEPHPGADAFIQQVLAEHGLDEGLVRAVLADARYQQSIIDAISRPAEARPWYQYWPIFLTETRIAGGVEFWRANASLLEEVSERFGVPIEVVVAIVGVETSYGMNTGSFRVIDALATLGFYFPRRADFFAAELGHFLALSAEEELPLYEVRGSYAGAMGIGQFIPSSYRAYAVDFDGSGRRDLWRSLPDALGSVANYLAVHGWEAGAPIVLPATRVPDNLDEDFPVKPRHSLDELAALGVEFDAAGLPGDTAATLIELEGAEAPEYWIGLNNFYVITRYNRSPLYAMAVTQLAQAIREGAE</sequence>
<dbReference type="AlphaFoldDB" id="A0A845V0J9"/>
<evidence type="ECO:0000256" key="2">
    <source>
        <dbReference type="SAM" id="SignalP"/>
    </source>
</evidence>
<proteinExistence type="predicted"/>
<dbReference type="Proteomes" id="UP000484885">
    <property type="component" value="Unassembled WGS sequence"/>
</dbReference>
<accession>A0A845V0J9</accession>
<dbReference type="InterPro" id="IPR031304">
    <property type="entry name" value="SLT_2"/>
</dbReference>
<dbReference type="FunFam" id="1.10.8.350:FF:000001">
    <property type="entry name" value="Lytic murein transglycosylase B"/>
    <property type="match status" value="1"/>
</dbReference>
<gene>
    <name evidence="4" type="primary">mltB</name>
    <name evidence="4" type="ORF">G3I74_08375</name>
</gene>
<organism evidence="4 5">
    <name type="scientific">Wenzhouxiangella limi</name>
    <dbReference type="NCBI Taxonomy" id="2707351"/>
    <lineage>
        <taxon>Bacteria</taxon>
        <taxon>Pseudomonadati</taxon>
        <taxon>Pseudomonadota</taxon>
        <taxon>Gammaproteobacteria</taxon>
        <taxon>Chromatiales</taxon>
        <taxon>Wenzhouxiangellaceae</taxon>
        <taxon>Wenzhouxiangella</taxon>
    </lineage>
</organism>
<dbReference type="InterPro" id="IPR011757">
    <property type="entry name" value="Lytic_transglycosylase_MltB"/>
</dbReference>
<evidence type="ECO:0000313" key="4">
    <source>
        <dbReference type="EMBL" id="NDY95740.1"/>
    </source>
</evidence>
<protein>
    <submittedName>
        <fullName evidence="4">Lytic murein transglycosylase B</fullName>
    </submittedName>
</protein>
<dbReference type="RefSeq" id="WP_164211126.1">
    <property type="nucleotide sequence ID" value="NZ_JAAGSC010000040.1"/>
</dbReference>
<dbReference type="Gene3D" id="1.10.530.10">
    <property type="match status" value="1"/>
</dbReference>
<dbReference type="EMBL" id="JAAGSC010000040">
    <property type="protein sequence ID" value="NDY95740.1"/>
    <property type="molecule type" value="Genomic_DNA"/>
</dbReference>
<feature type="domain" description="Transglycosylase SLT" evidence="3">
    <location>
        <begin position="29"/>
        <end position="316"/>
    </location>
</feature>
<keyword evidence="5" id="KW-1185">Reference proteome</keyword>
<dbReference type="InterPro" id="IPR023346">
    <property type="entry name" value="Lysozyme-like_dom_sf"/>
</dbReference>
<dbReference type="PANTHER" id="PTHR30163:SF9">
    <property type="entry name" value="MEMBRANE-BOUND LYTIC MUREIN TRANSGLYCOSYLASE B"/>
    <property type="match status" value="1"/>
</dbReference>
<feature type="active site" evidence="1">
    <location>
        <position position="121"/>
    </location>
</feature>
<dbReference type="GO" id="GO:0009253">
    <property type="term" value="P:peptidoglycan catabolic process"/>
    <property type="evidence" value="ECO:0007669"/>
    <property type="project" value="TreeGrafter"/>
</dbReference>
<evidence type="ECO:0000256" key="1">
    <source>
        <dbReference type="PIRSR" id="PIRSR611757-1"/>
    </source>
</evidence>
<dbReference type="Gene3D" id="1.10.8.350">
    <property type="entry name" value="Bacterial muramidase"/>
    <property type="match status" value="1"/>
</dbReference>
<evidence type="ECO:0000259" key="3">
    <source>
        <dbReference type="Pfam" id="PF13406"/>
    </source>
</evidence>
<dbReference type="NCBIfam" id="TIGR02282">
    <property type="entry name" value="MltB"/>
    <property type="match status" value="1"/>
</dbReference>
<feature type="signal peptide" evidence="2">
    <location>
        <begin position="1"/>
        <end position="22"/>
    </location>
</feature>
<dbReference type="CDD" id="cd13399">
    <property type="entry name" value="Slt35-like"/>
    <property type="match status" value="1"/>
</dbReference>
<feature type="chain" id="PRO_5032647844" evidence="2">
    <location>
        <begin position="23"/>
        <end position="323"/>
    </location>
</feature>
<dbReference type="Pfam" id="PF13406">
    <property type="entry name" value="SLT_2"/>
    <property type="match status" value="1"/>
</dbReference>
<dbReference type="PANTHER" id="PTHR30163">
    <property type="entry name" value="MEMBRANE-BOUND LYTIC MUREIN TRANSGLYCOSYLASE B"/>
    <property type="match status" value="1"/>
</dbReference>
<dbReference type="SUPFAM" id="SSF53955">
    <property type="entry name" value="Lysozyme-like"/>
    <property type="match status" value="1"/>
</dbReference>
<evidence type="ECO:0000313" key="5">
    <source>
        <dbReference type="Proteomes" id="UP000484885"/>
    </source>
</evidence>
<dbReference type="InterPro" id="IPR043426">
    <property type="entry name" value="MltB-like"/>
</dbReference>
<reference evidence="4 5" key="1">
    <citation type="submission" date="2020-02" db="EMBL/GenBank/DDBJ databases">
        <authorList>
            <person name="Zhang X.-Y."/>
        </authorList>
    </citation>
    <scope>NUCLEOTIDE SEQUENCE [LARGE SCALE GENOMIC DNA]</scope>
    <source>
        <strain evidence="4 5">C33</strain>
    </source>
</reference>
<dbReference type="GO" id="GO:0008933">
    <property type="term" value="F:peptidoglycan lytic transglycosylase activity"/>
    <property type="evidence" value="ECO:0007669"/>
    <property type="project" value="TreeGrafter"/>
</dbReference>
<comment type="caution">
    <text evidence="4">The sequence shown here is derived from an EMBL/GenBank/DDBJ whole genome shotgun (WGS) entry which is preliminary data.</text>
</comment>